<accession>A0A2T6C6Q9</accession>
<dbReference type="AlphaFoldDB" id="A0A2T6C6Q9"/>
<dbReference type="InterPro" id="IPR027417">
    <property type="entry name" value="P-loop_NTPase"/>
</dbReference>
<dbReference type="InterPro" id="IPR036187">
    <property type="entry name" value="DNA_mismatch_repair_MutS_sf"/>
</dbReference>
<keyword evidence="4" id="KW-0812">Transmembrane</keyword>
<dbReference type="GO" id="GO:0006298">
    <property type="term" value="P:mismatch repair"/>
    <property type="evidence" value="ECO:0007669"/>
    <property type="project" value="InterPro"/>
</dbReference>
<reference evidence="6 7" key="1">
    <citation type="submission" date="2018-04" db="EMBL/GenBank/DDBJ databases">
        <title>Genomic Encyclopedia of Archaeal and Bacterial Type Strains, Phase II (KMG-II): from individual species to whole genera.</title>
        <authorList>
            <person name="Goeker M."/>
        </authorList>
    </citation>
    <scope>NUCLEOTIDE SEQUENCE [LARGE SCALE GENOMIC DNA]</scope>
    <source>
        <strain evidence="6 7">DSM 25731</strain>
    </source>
</reference>
<proteinExistence type="predicted"/>
<dbReference type="GO" id="GO:0030983">
    <property type="term" value="F:mismatched DNA binding"/>
    <property type="evidence" value="ECO:0007669"/>
    <property type="project" value="InterPro"/>
</dbReference>
<feature type="transmembrane region" description="Helical" evidence="4">
    <location>
        <begin position="55"/>
        <end position="74"/>
    </location>
</feature>
<dbReference type="Gene3D" id="3.40.50.300">
    <property type="entry name" value="P-loop containing nucleotide triphosphate hydrolases"/>
    <property type="match status" value="1"/>
</dbReference>
<evidence type="ECO:0000256" key="2">
    <source>
        <dbReference type="ARBA" id="ARBA00022840"/>
    </source>
</evidence>
<keyword evidence="7" id="KW-1185">Reference proteome</keyword>
<dbReference type="PANTHER" id="PTHR11361:SF99">
    <property type="entry name" value="DNA MISMATCH REPAIR PROTEIN"/>
    <property type="match status" value="1"/>
</dbReference>
<dbReference type="Pfam" id="PF00488">
    <property type="entry name" value="MutS_V"/>
    <property type="match status" value="1"/>
</dbReference>
<dbReference type="GO" id="GO:0005829">
    <property type="term" value="C:cytosol"/>
    <property type="evidence" value="ECO:0007669"/>
    <property type="project" value="TreeGrafter"/>
</dbReference>
<dbReference type="InterPro" id="IPR000432">
    <property type="entry name" value="DNA_mismatch_repair_MutS_C"/>
</dbReference>
<dbReference type="GO" id="GO:0140664">
    <property type="term" value="F:ATP-dependent DNA damage sensor activity"/>
    <property type="evidence" value="ECO:0007669"/>
    <property type="project" value="InterPro"/>
</dbReference>
<evidence type="ECO:0000256" key="4">
    <source>
        <dbReference type="SAM" id="Phobius"/>
    </source>
</evidence>
<dbReference type="InterPro" id="IPR045076">
    <property type="entry name" value="MutS"/>
</dbReference>
<keyword evidence="4" id="KW-0472">Membrane</keyword>
<dbReference type="SMART" id="SM00534">
    <property type="entry name" value="MUTSac"/>
    <property type="match status" value="1"/>
</dbReference>
<evidence type="ECO:0000313" key="6">
    <source>
        <dbReference type="EMBL" id="PTX63983.1"/>
    </source>
</evidence>
<comment type="caution">
    <text evidence="6">The sequence shown here is derived from an EMBL/GenBank/DDBJ whole genome shotgun (WGS) entry which is preliminary data.</text>
</comment>
<keyword evidence="3" id="KW-0238">DNA-binding</keyword>
<feature type="domain" description="DNA mismatch repair proteins mutS family" evidence="5">
    <location>
        <begin position="417"/>
        <end position="589"/>
    </location>
</feature>
<dbReference type="EMBL" id="QBKT01000001">
    <property type="protein sequence ID" value="PTX63983.1"/>
    <property type="molecule type" value="Genomic_DNA"/>
</dbReference>
<dbReference type="SUPFAM" id="SSF48334">
    <property type="entry name" value="DNA repair protein MutS, domain III"/>
    <property type="match status" value="1"/>
</dbReference>
<feature type="transmembrane region" description="Helical" evidence="4">
    <location>
        <begin position="31"/>
        <end position="49"/>
    </location>
</feature>
<dbReference type="SUPFAM" id="SSF52540">
    <property type="entry name" value="P-loop containing nucleoside triphosphate hydrolases"/>
    <property type="match status" value="1"/>
</dbReference>
<keyword evidence="2" id="KW-0067">ATP-binding</keyword>
<dbReference type="GO" id="GO:0005524">
    <property type="term" value="F:ATP binding"/>
    <property type="evidence" value="ECO:0007669"/>
    <property type="project" value="UniProtKB-KW"/>
</dbReference>
<evidence type="ECO:0000313" key="7">
    <source>
        <dbReference type="Proteomes" id="UP000244090"/>
    </source>
</evidence>
<keyword evidence="1" id="KW-0547">Nucleotide-binding</keyword>
<dbReference type="Proteomes" id="UP000244090">
    <property type="component" value="Unassembled WGS sequence"/>
</dbReference>
<dbReference type="Gene3D" id="1.10.1420.10">
    <property type="match status" value="1"/>
</dbReference>
<evidence type="ECO:0000256" key="1">
    <source>
        <dbReference type="ARBA" id="ARBA00022741"/>
    </source>
</evidence>
<sequence length="592" mass="67156">MMQDPRTFYTTQKATFETELKAQRRKLNQSSFLRLLVFLGTVFLIYFFFGQWTYVTISAAVGMAIFLALVFRHSDLVYKSNKLKALILCNQLEIDVLNGDLSKLPTGEEFLDAAHEFSYDIDLFGNASFFQYLNRSTTKEGKNKLAQLLASNDIANITERQEAIQELAQKATWRQHFSAIALLIKVETTSKEITNWLRDYKSFVPKAIRYVPMIFSAISIAIITLVSLQILPFLAALLWLFVGLGITGRFLKSINLLSINTNKAKDTFQQYGQLLQRIEGETFSSTLLKEKQQNIHSEVQKASTLVNGFSKRIDALDNRNNILVGIFLNGFLLWDIAKSYQIEIWIDKHSQKVAQWFEVVTFFDAYNSLGNFAFNHPQFHYPTIDTAAKNVITATQLGHPLLRTNNRVDNDFTIGNSEFFIVTGANMAGKSTFLRTVSLCIVMSNVGLPICAKEAIYSPIKLITSMRTTDSLAEGASYFFSELQRLKMIVDNIKNDTYFIILDEILKGTNSHDKALGSKKIVQKLASQNAAGIIATHDLSLCELEQEIDQVKNYFFDAEIINDELFFGYLLKKGICTNMNASFLLKKMEIVE</sequence>
<name>A0A2T6C6Q9_9FLAO</name>
<dbReference type="PANTHER" id="PTHR11361">
    <property type="entry name" value="DNA MISMATCH REPAIR PROTEIN MUTS FAMILY MEMBER"/>
    <property type="match status" value="1"/>
</dbReference>
<organism evidence="6 7">
    <name type="scientific">Kordia periserrulae</name>
    <dbReference type="NCBI Taxonomy" id="701523"/>
    <lineage>
        <taxon>Bacteria</taxon>
        <taxon>Pseudomonadati</taxon>
        <taxon>Bacteroidota</taxon>
        <taxon>Flavobacteriia</taxon>
        <taxon>Flavobacteriales</taxon>
        <taxon>Flavobacteriaceae</taxon>
        <taxon>Kordia</taxon>
    </lineage>
</organism>
<evidence type="ECO:0000259" key="5">
    <source>
        <dbReference type="SMART" id="SM00534"/>
    </source>
</evidence>
<gene>
    <name evidence="6" type="ORF">C8N46_101593</name>
</gene>
<protein>
    <submittedName>
        <fullName evidence="6">MutS-like protein</fullName>
    </submittedName>
</protein>
<keyword evidence="4" id="KW-1133">Transmembrane helix</keyword>
<evidence type="ECO:0000256" key="3">
    <source>
        <dbReference type="ARBA" id="ARBA00023125"/>
    </source>
</evidence>